<proteinExistence type="predicted"/>
<sequence>MEFYECFLHGVGMMDGATVYQWGRSLGGQDSGKRCEGTFSKMDRTSRPFPCSILYPCSGGFKVVSTEKRGYQFPAIQVADPRPPQS</sequence>
<dbReference type="Proteomes" id="UP000492821">
    <property type="component" value="Unassembled WGS sequence"/>
</dbReference>
<evidence type="ECO:0000313" key="1">
    <source>
        <dbReference type="Proteomes" id="UP000492821"/>
    </source>
</evidence>
<name>A0A7E4WC31_PANRE</name>
<organism evidence="1 2">
    <name type="scientific">Panagrellus redivivus</name>
    <name type="common">Microworm</name>
    <dbReference type="NCBI Taxonomy" id="6233"/>
    <lineage>
        <taxon>Eukaryota</taxon>
        <taxon>Metazoa</taxon>
        <taxon>Ecdysozoa</taxon>
        <taxon>Nematoda</taxon>
        <taxon>Chromadorea</taxon>
        <taxon>Rhabditida</taxon>
        <taxon>Tylenchina</taxon>
        <taxon>Panagrolaimomorpha</taxon>
        <taxon>Panagrolaimoidea</taxon>
        <taxon>Panagrolaimidae</taxon>
        <taxon>Panagrellus</taxon>
    </lineage>
</organism>
<protein>
    <submittedName>
        <fullName evidence="2">E3 ubiquitin-protein ligase HERC4</fullName>
    </submittedName>
</protein>
<accession>A0A7E4WC31</accession>
<dbReference type="AlphaFoldDB" id="A0A7E4WC31"/>
<keyword evidence="1" id="KW-1185">Reference proteome</keyword>
<reference evidence="2" key="2">
    <citation type="submission" date="2020-10" db="UniProtKB">
        <authorList>
            <consortium name="WormBaseParasite"/>
        </authorList>
    </citation>
    <scope>IDENTIFICATION</scope>
</reference>
<evidence type="ECO:0000313" key="2">
    <source>
        <dbReference type="WBParaSite" id="Pan_g945.t1"/>
    </source>
</evidence>
<dbReference type="WBParaSite" id="Pan_g945.t1">
    <property type="protein sequence ID" value="Pan_g945.t1"/>
    <property type="gene ID" value="Pan_g945"/>
</dbReference>
<reference evidence="1" key="1">
    <citation type="journal article" date="2013" name="Genetics">
        <title>The draft genome and transcriptome of Panagrellus redivivus are shaped by the harsh demands of a free-living lifestyle.</title>
        <authorList>
            <person name="Srinivasan J."/>
            <person name="Dillman A.R."/>
            <person name="Macchietto M.G."/>
            <person name="Heikkinen L."/>
            <person name="Lakso M."/>
            <person name="Fracchia K.M."/>
            <person name="Antoshechkin I."/>
            <person name="Mortazavi A."/>
            <person name="Wong G."/>
            <person name="Sternberg P.W."/>
        </authorList>
    </citation>
    <scope>NUCLEOTIDE SEQUENCE [LARGE SCALE GENOMIC DNA]</scope>
    <source>
        <strain evidence="1">MT8872</strain>
    </source>
</reference>